<evidence type="ECO:0000256" key="4">
    <source>
        <dbReference type="ARBA" id="ARBA00022801"/>
    </source>
</evidence>
<dbReference type="InterPro" id="IPR019800">
    <property type="entry name" value="Glyco_hydro_3_AS"/>
</dbReference>
<dbReference type="Gene3D" id="3.20.20.300">
    <property type="entry name" value="Glycoside hydrolase, family 3, N-terminal domain"/>
    <property type="match status" value="1"/>
</dbReference>
<dbReference type="AlphaFoldDB" id="A0A9D1XL43"/>
<dbReference type="GO" id="GO:0004563">
    <property type="term" value="F:beta-N-acetylhexosaminidase activity"/>
    <property type="evidence" value="ECO:0007669"/>
    <property type="project" value="UniProtKB-EC"/>
</dbReference>
<reference evidence="8" key="2">
    <citation type="submission" date="2021-04" db="EMBL/GenBank/DDBJ databases">
        <authorList>
            <person name="Gilroy R."/>
        </authorList>
    </citation>
    <scope>NUCLEOTIDE SEQUENCE</scope>
    <source>
        <strain evidence="8">ChiGjej1B1-14440</strain>
    </source>
</reference>
<evidence type="ECO:0000256" key="5">
    <source>
        <dbReference type="ARBA" id="ARBA00023295"/>
    </source>
</evidence>
<keyword evidence="6" id="KW-0472">Membrane</keyword>
<dbReference type="InterPro" id="IPR036962">
    <property type="entry name" value="Glyco_hydro_3_N_sf"/>
</dbReference>
<feature type="domain" description="Glycoside hydrolase family 3 N-terminal" evidence="7">
    <location>
        <begin position="129"/>
        <end position="434"/>
    </location>
</feature>
<comment type="caution">
    <text evidence="8">The sequence shown here is derived from an EMBL/GenBank/DDBJ whole genome shotgun (WGS) entry which is preliminary data.</text>
</comment>
<name>A0A9D1XL43_9FIRM</name>
<reference evidence="8" key="1">
    <citation type="journal article" date="2021" name="PeerJ">
        <title>Extensive microbial diversity within the chicken gut microbiome revealed by metagenomics and culture.</title>
        <authorList>
            <person name="Gilroy R."/>
            <person name="Ravi A."/>
            <person name="Getino M."/>
            <person name="Pursley I."/>
            <person name="Horton D.L."/>
            <person name="Alikhan N.F."/>
            <person name="Baker D."/>
            <person name="Gharbi K."/>
            <person name="Hall N."/>
            <person name="Watson M."/>
            <person name="Adriaenssens E.M."/>
            <person name="Foster-Nyarko E."/>
            <person name="Jarju S."/>
            <person name="Secka A."/>
            <person name="Antonio M."/>
            <person name="Oren A."/>
            <person name="Chaudhuri R.R."/>
            <person name="La Ragione R."/>
            <person name="Hildebrand F."/>
            <person name="Pallen M.J."/>
        </authorList>
    </citation>
    <scope>NUCLEOTIDE SEQUENCE</scope>
    <source>
        <strain evidence="8">ChiGjej1B1-14440</strain>
    </source>
</reference>
<keyword evidence="6" id="KW-1133">Transmembrane helix</keyword>
<dbReference type="PANTHER" id="PTHR30480">
    <property type="entry name" value="BETA-HEXOSAMINIDASE-RELATED"/>
    <property type="match status" value="1"/>
</dbReference>
<protein>
    <recommendedName>
        <fullName evidence="3">beta-N-acetylhexosaminidase</fullName>
        <ecNumber evidence="3">3.2.1.52</ecNumber>
    </recommendedName>
</protein>
<dbReference type="InterPro" id="IPR017853">
    <property type="entry name" value="GH"/>
</dbReference>
<evidence type="ECO:0000313" key="9">
    <source>
        <dbReference type="Proteomes" id="UP000886724"/>
    </source>
</evidence>
<gene>
    <name evidence="8" type="ORF">H9980_06035</name>
</gene>
<evidence type="ECO:0000256" key="3">
    <source>
        <dbReference type="ARBA" id="ARBA00012663"/>
    </source>
</evidence>
<evidence type="ECO:0000256" key="2">
    <source>
        <dbReference type="ARBA" id="ARBA00005336"/>
    </source>
</evidence>
<keyword evidence="6" id="KW-0812">Transmembrane</keyword>
<dbReference type="InterPro" id="IPR050226">
    <property type="entry name" value="NagZ_Beta-hexosaminidase"/>
</dbReference>
<dbReference type="GO" id="GO:0005975">
    <property type="term" value="P:carbohydrate metabolic process"/>
    <property type="evidence" value="ECO:0007669"/>
    <property type="project" value="InterPro"/>
</dbReference>
<feature type="transmembrane region" description="Helical" evidence="6">
    <location>
        <begin position="7"/>
        <end position="28"/>
    </location>
</feature>
<proteinExistence type="inferred from homology"/>
<keyword evidence="5" id="KW-0326">Glycosidase</keyword>
<dbReference type="Proteomes" id="UP000886724">
    <property type="component" value="Unassembled WGS sequence"/>
</dbReference>
<evidence type="ECO:0000259" key="7">
    <source>
        <dbReference type="Pfam" id="PF00933"/>
    </source>
</evidence>
<keyword evidence="4" id="KW-0378">Hydrolase</keyword>
<dbReference type="GO" id="GO:0009254">
    <property type="term" value="P:peptidoglycan turnover"/>
    <property type="evidence" value="ECO:0007669"/>
    <property type="project" value="TreeGrafter"/>
</dbReference>
<sequence length="443" mass="49311">MTKAKIISKLIIIVVLIGLITGAAYYQYLLLTDKDSNIIINRITAQIISVSKDTVTIRDDKNSEYKLDKSLLNDSKNLIFGNDITISYTGDIKSEYEIINSKVTENKIINADISLDKRKELSNIVQAMTIEDKAGQLLLVLDSKNLLTNQTMSGCVLFEDDFANKSRNEVIENIERYQSNAKYPMIIAVDEEGGSVVRVSKYLRDNRFRLPQDVYKSGGMDSIISDATEKSEYLKEFGINVNLAPVADIATNEDDYIYRRSFGVDVDATSNYVRNVVMAMSDIKMGSVLKHFPGYGSAPGSGGTYHDSRDFNSLKNNDLLPFKAGIEAGANSILVTNNIIDSVDNQNPATLSKDIHDLLREDLKYNGVIMTDDVTDLNNNEFGNDSEIVIKAIKAGNDLIMTSRPQIYFESLITAINNGEICLNELDLSVLRVIAWKDSLDIL</sequence>
<comment type="catalytic activity">
    <reaction evidence="1">
        <text>Hydrolysis of terminal non-reducing N-acetyl-D-hexosamine residues in N-acetyl-beta-D-hexosaminides.</text>
        <dbReference type="EC" id="3.2.1.52"/>
    </reaction>
</comment>
<comment type="similarity">
    <text evidence="2">Belongs to the glycosyl hydrolase 3 family.</text>
</comment>
<dbReference type="PROSITE" id="PS00775">
    <property type="entry name" value="GLYCOSYL_HYDROL_F3"/>
    <property type="match status" value="1"/>
</dbReference>
<accession>A0A9D1XL43</accession>
<dbReference type="SUPFAM" id="SSF51445">
    <property type="entry name" value="(Trans)glycosidases"/>
    <property type="match status" value="1"/>
</dbReference>
<evidence type="ECO:0000256" key="6">
    <source>
        <dbReference type="SAM" id="Phobius"/>
    </source>
</evidence>
<dbReference type="PANTHER" id="PTHR30480:SF13">
    <property type="entry name" value="BETA-HEXOSAMINIDASE"/>
    <property type="match status" value="1"/>
</dbReference>
<evidence type="ECO:0000256" key="1">
    <source>
        <dbReference type="ARBA" id="ARBA00001231"/>
    </source>
</evidence>
<dbReference type="InterPro" id="IPR001764">
    <property type="entry name" value="Glyco_hydro_3_N"/>
</dbReference>
<dbReference type="EC" id="3.2.1.52" evidence="3"/>
<dbReference type="EMBL" id="DXET01000137">
    <property type="protein sequence ID" value="HIX81513.1"/>
    <property type="molecule type" value="Genomic_DNA"/>
</dbReference>
<dbReference type="Pfam" id="PF00933">
    <property type="entry name" value="Glyco_hydro_3"/>
    <property type="match status" value="1"/>
</dbReference>
<organism evidence="8 9">
    <name type="scientific">Candidatus Erysipelatoclostridium merdavium</name>
    <dbReference type="NCBI Taxonomy" id="2838566"/>
    <lineage>
        <taxon>Bacteria</taxon>
        <taxon>Bacillati</taxon>
        <taxon>Bacillota</taxon>
        <taxon>Erysipelotrichia</taxon>
        <taxon>Erysipelotrichales</taxon>
        <taxon>Erysipelotrichales incertae sedis</taxon>
    </lineage>
</organism>
<evidence type="ECO:0000313" key="8">
    <source>
        <dbReference type="EMBL" id="HIX81513.1"/>
    </source>
</evidence>